<evidence type="ECO:0000313" key="2">
    <source>
        <dbReference type="Proteomes" id="UP000829720"/>
    </source>
</evidence>
<keyword evidence="2" id="KW-1185">Reference proteome</keyword>
<dbReference type="EMBL" id="JAERUA010000014">
    <property type="protein sequence ID" value="KAI1891096.1"/>
    <property type="molecule type" value="Genomic_DNA"/>
</dbReference>
<name>A0A8T3D4A0_9TELE</name>
<dbReference type="Proteomes" id="UP000829720">
    <property type="component" value="Unassembled WGS sequence"/>
</dbReference>
<proteinExistence type="predicted"/>
<dbReference type="OrthoDB" id="8769224at2759"/>
<dbReference type="AlphaFoldDB" id="A0A8T3D4A0"/>
<evidence type="ECO:0000313" key="1">
    <source>
        <dbReference type="EMBL" id="KAI1891096.1"/>
    </source>
</evidence>
<sequence>MEEAYQELYQEFLHLRSICLKQAALLHQLIEALKQQRGVAFVPNGDLRAAMSAPILCTEEKHTPHSECCTQAMTRLLPSAGCTKVSNAEDGRATDLLAQATDRLQLNSTQQGEGKGKNTPLVATMGPLASPGLNRGLAPPSGVADNLTPEQQLREVFYKAIGGMNDLDAAPWIFTSFLDSEMLSEGGGLMMSEVHLQSQVCEFCHAIFPGNTTTRGEFLRHLTAHIN</sequence>
<dbReference type="GO" id="GO:0043124">
    <property type="term" value="P:negative regulation of canonical NF-kappaB signal transduction"/>
    <property type="evidence" value="ECO:0007669"/>
    <property type="project" value="InterPro"/>
</dbReference>
<dbReference type="PANTHER" id="PTHR15249:SF0">
    <property type="entry name" value="TRAF FAMILY MEMBER-ASSOCIATED NF-KAPPA-B ACTIVATOR"/>
    <property type="match status" value="1"/>
</dbReference>
<reference evidence="1" key="1">
    <citation type="submission" date="2021-01" db="EMBL/GenBank/DDBJ databases">
        <authorList>
            <person name="Zahm M."/>
            <person name="Roques C."/>
            <person name="Cabau C."/>
            <person name="Klopp C."/>
            <person name="Donnadieu C."/>
            <person name="Jouanno E."/>
            <person name="Lampietro C."/>
            <person name="Louis A."/>
            <person name="Herpin A."/>
            <person name="Echchiki A."/>
            <person name="Berthelot C."/>
            <person name="Parey E."/>
            <person name="Roest-Crollius H."/>
            <person name="Braasch I."/>
            <person name="Postlethwait J."/>
            <person name="Bobe J."/>
            <person name="Montfort J."/>
            <person name="Bouchez O."/>
            <person name="Begum T."/>
            <person name="Mejri S."/>
            <person name="Adams A."/>
            <person name="Chen W.-J."/>
            <person name="Guiguen Y."/>
        </authorList>
    </citation>
    <scope>NUCLEOTIDE SEQUENCE</scope>
    <source>
        <tissue evidence="1">Blood</tissue>
    </source>
</reference>
<dbReference type="PANTHER" id="PTHR15249">
    <property type="entry name" value="TRAF FAMILY MEMBER-ASSOCIATED NF-KAPPA-B ACTIVATOR"/>
    <property type="match status" value="1"/>
</dbReference>
<gene>
    <name evidence="1" type="ORF">AGOR_G00160410</name>
</gene>
<comment type="caution">
    <text evidence="1">The sequence shown here is derived from an EMBL/GenBank/DDBJ whole genome shotgun (WGS) entry which is preliminary data.</text>
</comment>
<dbReference type="InterPro" id="IPR039669">
    <property type="entry name" value="TANK"/>
</dbReference>
<organism evidence="1 2">
    <name type="scientific">Albula goreensis</name>
    <dbReference type="NCBI Taxonomy" id="1534307"/>
    <lineage>
        <taxon>Eukaryota</taxon>
        <taxon>Metazoa</taxon>
        <taxon>Chordata</taxon>
        <taxon>Craniata</taxon>
        <taxon>Vertebrata</taxon>
        <taxon>Euteleostomi</taxon>
        <taxon>Actinopterygii</taxon>
        <taxon>Neopterygii</taxon>
        <taxon>Teleostei</taxon>
        <taxon>Albuliformes</taxon>
        <taxon>Albulidae</taxon>
        <taxon>Albula</taxon>
    </lineage>
</organism>
<accession>A0A8T3D4A0</accession>
<protein>
    <submittedName>
        <fullName evidence="1">Uncharacterized protein</fullName>
    </submittedName>
</protein>